<gene>
    <name evidence="5" type="primary">Prr16</name>
</gene>
<reference evidence="5" key="1">
    <citation type="submission" date="2025-08" db="UniProtKB">
        <authorList>
            <consortium name="RefSeq"/>
        </authorList>
    </citation>
    <scope>IDENTIFICATION</scope>
    <source>
        <tissue evidence="5">Kidney</tissue>
    </source>
</reference>
<dbReference type="RefSeq" id="XP_012871003.1">
    <property type="nucleotide sequence ID" value="XM_013015549.1"/>
</dbReference>
<evidence type="ECO:0000256" key="1">
    <source>
        <dbReference type="ARBA" id="ARBA00023054"/>
    </source>
</evidence>
<feature type="compositionally biased region" description="Low complexity" evidence="2">
    <location>
        <begin position="170"/>
        <end position="184"/>
    </location>
</feature>
<evidence type="ECO:0000256" key="2">
    <source>
        <dbReference type="SAM" id="MobiDB-lite"/>
    </source>
</evidence>
<accession>A0A1S3F2Z4</accession>
<feature type="signal peptide" evidence="3">
    <location>
        <begin position="1"/>
        <end position="21"/>
    </location>
</feature>
<protein>
    <submittedName>
        <fullName evidence="5">Protein Largen</fullName>
    </submittedName>
</protein>
<keyword evidence="1" id="KW-0175">Coiled coil</keyword>
<dbReference type="GeneID" id="105985137"/>
<feature type="chain" id="PRO_5010211712" evidence="3">
    <location>
        <begin position="22"/>
        <end position="283"/>
    </location>
</feature>
<keyword evidence="3" id="KW-0732">Signal</keyword>
<dbReference type="KEGG" id="dord:105985137"/>
<dbReference type="OrthoDB" id="10019788at2759"/>
<dbReference type="GO" id="GO:0045793">
    <property type="term" value="P:positive regulation of cell size"/>
    <property type="evidence" value="ECO:0007669"/>
    <property type="project" value="TreeGrafter"/>
</dbReference>
<dbReference type="Pfam" id="PF15252">
    <property type="entry name" value="DUF4589"/>
    <property type="match status" value="1"/>
</dbReference>
<dbReference type="InterPro" id="IPR027997">
    <property type="entry name" value="Largen/INSYN1"/>
</dbReference>
<feature type="compositionally biased region" description="Low complexity" evidence="2">
    <location>
        <begin position="84"/>
        <end position="102"/>
    </location>
</feature>
<evidence type="ECO:0000313" key="4">
    <source>
        <dbReference type="Proteomes" id="UP000081671"/>
    </source>
</evidence>
<organism evidence="4 5">
    <name type="scientific">Dipodomys ordii</name>
    <name type="common">Ord's kangaroo rat</name>
    <dbReference type="NCBI Taxonomy" id="10020"/>
    <lineage>
        <taxon>Eukaryota</taxon>
        <taxon>Metazoa</taxon>
        <taxon>Chordata</taxon>
        <taxon>Craniata</taxon>
        <taxon>Vertebrata</taxon>
        <taxon>Euteleostomi</taxon>
        <taxon>Mammalia</taxon>
        <taxon>Eutheria</taxon>
        <taxon>Euarchontoglires</taxon>
        <taxon>Glires</taxon>
        <taxon>Rodentia</taxon>
        <taxon>Castorimorpha</taxon>
        <taxon>Heteromyidae</taxon>
        <taxon>Dipodomyinae</taxon>
        <taxon>Dipodomys</taxon>
    </lineage>
</organism>
<dbReference type="PANTHER" id="PTHR15917:SF0">
    <property type="entry name" value="PROTEIN LARGEN"/>
    <property type="match status" value="1"/>
</dbReference>
<dbReference type="AlphaFoldDB" id="A0A1S3F2Z4"/>
<dbReference type="Proteomes" id="UP000081671">
    <property type="component" value="Unplaced"/>
</dbReference>
<dbReference type="CTD" id="51334"/>
<keyword evidence="4" id="KW-1185">Reference proteome</keyword>
<feature type="compositionally biased region" description="Gly residues" evidence="2">
    <location>
        <begin position="71"/>
        <end position="83"/>
    </location>
</feature>
<feature type="compositionally biased region" description="Pro residues" evidence="2">
    <location>
        <begin position="103"/>
        <end position="113"/>
    </location>
</feature>
<feature type="region of interest" description="Disordered" evidence="2">
    <location>
        <begin position="159"/>
        <end position="215"/>
    </location>
</feature>
<feature type="region of interest" description="Disordered" evidence="2">
    <location>
        <begin position="251"/>
        <end position="283"/>
    </location>
</feature>
<name>A0A1S3F2Z4_DIPOR</name>
<proteinExistence type="predicted"/>
<dbReference type="PANTHER" id="PTHR15917">
    <property type="match status" value="1"/>
</dbReference>
<evidence type="ECO:0000256" key="3">
    <source>
        <dbReference type="SAM" id="SignalP"/>
    </source>
</evidence>
<sequence length="283" mass="29109">MVMMMLMTVMVIMMVMMTVLEDSVDAPPPSPPRRAAEVVTQHGQKVRAAPLLSGGALVTPGSGLRSTGERSGVGGPGDAGGRGSTSAGVAGAAGPTGPGAPSRGPPPASPPPAAGRARVKEQIRIIVEDLELVLGDLKDVARELKEVVDQIDTLTSDLQLEEEMTDSSRTDTLNSSSSGTTASSLEKTKERARAPAPAPACAPEAQPLTRGPLPGRSCASLGDEAAWLQLARPLSSIRGLILTGACGITDGNREKDRWSGPVLKGHCQIPDPPQIPAELAEPS</sequence>
<feature type="region of interest" description="Disordered" evidence="2">
    <location>
        <begin position="24"/>
        <end position="116"/>
    </location>
</feature>
<dbReference type="InParanoid" id="A0A1S3F2Z4"/>
<dbReference type="GO" id="GO:0045727">
    <property type="term" value="P:positive regulation of translation"/>
    <property type="evidence" value="ECO:0007669"/>
    <property type="project" value="TreeGrafter"/>
</dbReference>
<evidence type="ECO:0000313" key="5">
    <source>
        <dbReference type="RefSeq" id="XP_012871003.1"/>
    </source>
</evidence>